<feature type="non-terminal residue" evidence="2">
    <location>
        <position position="1"/>
    </location>
</feature>
<feature type="signal peptide" evidence="1">
    <location>
        <begin position="1"/>
        <end position="36"/>
    </location>
</feature>
<evidence type="ECO:0000313" key="3">
    <source>
        <dbReference type="Proteomes" id="UP001432027"/>
    </source>
</evidence>
<keyword evidence="3" id="KW-1185">Reference proteome</keyword>
<dbReference type="EMBL" id="BTSX01000003">
    <property type="protein sequence ID" value="GMS88851.1"/>
    <property type="molecule type" value="Genomic_DNA"/>
</dbReference>
<organism evidence="2 3">
    <name type="scientific">Pristionchus entomophagus</name>
    <dbReference type="NCBI Taxonomy" id="358040"/>
    <lineage>
        <taxon>Eukaryota</taxon>
        <taxon>Metazoa</taxon>
        <taxon>Ecdysozoa</taxon>
        <taxon>Nematoda</taxon>
        <taxon>Chromadorea</taxon>
        <taxon>Rhabditida</taxon>
        <taxon>Rhabditina</taxon>
        <taxon>Diplogasteromorpha</taxon>
        <taxon>Diplogasteroidea</taxon>
        <taxon>Neodiplogasteridae</taxon>
        <taxon>Pristionchus</taxon>
    </lineage>
</organism>
<dbReference type="Proteomes" id="UP001432027">
    <property type="component" value="Unassembled WGS sequence"/>
</dbReference>
<comment type="caution">
    <text evidence="2">The sequence shown here is derived from an EMBL/GenBank/DDBJ whole genome shotgun (WGS) entry which is preliminary data.</text>
</comment>
<evidence type="ECO:0000313" key="2">
    <source>
        <dbReference type="EMBL" id="GMS88851.1"/>
    </source>
</evidence>
<dbReference type="AlphaFoldDB" id="A0AAV5TB31"/>
<protein>
    <submittedName>
        <fullName evidence="2">Uncharacterized protein</fullName>
    </submittedName>
</protein>
<name>A0AAV5TB31_9BILA</name>
<keyword evidence="1" id="KW-0732">Signal</keyword>
<reference evidence="2" key="1">
    <citation type="submission" date="2023-10" db="EMBL/GenBank/DDBJ databases">
        <title>Genome assembly of Pristionchus species.</title>
        <authorList>
            <person name="Yoshida K."/>
            <person name="Sommer R.J."/>
        </authorList>
    </citation>
    <scope>NUCLEOTIDE SEQUENCE</scope>
    <source>
        <strain evidence="2">RS0144</strain>
    </source>
</reference>
<accession>A0AAV5TB31</accession>
<gene>
    <name evidence="2" type="ORF">PENTCL1PPCAC_11026</name>
</gene>
<proteinExistence type="predicted"/>
<feature type="chain" id="PRO_5043517891" evidence="1">
    <location>
        <begin position="37"/>
        <end position="213"/>
    </location>
</feature>
<sequence length="213" mass="23813">SRKLKRVGCRFAMTTPPHRRMRSLLAIALLFAVVHAATKKQAFDNKFKKIVSTYLDNNLAKATTLVNDQLVDQKSFEDIADVLMSNVMTLVPVSKYISALSMLTTFESCIKKTGLNMTAGMEKLGTAFKKILNAPYNKIINKMKTMKKNKKPIANMRNQAYVISTSAMTKALVQKIINNAKQVVTKDQYACALGPLNTIMMTNLYQMDYAKTG</sequence>
<evidence type="ECO:0000256" key="1">
    <source>
        <dbReference type="SAM" id="SignalP"/>
    </source>
</evidence>